<evidence type="ECO:0000313" key="1">
    <source>
        <dbReference type="EMBL" id="KRX42018.1"/>
    </source>
</evidence>
<accession>A0A0V0TSS1</accession>
<dbReference type="EMBL" id="JYDJ01000155">
    <property type="protein sequence ID" value="KRX42018.1"/>
    <property type="molecule type" value="Genomic_DNA"/>
</dbReference>
<organism evidence="1 2">
    <name type="scientific">Trichinella murrelli</name>
    <dbReference type="NCBI Taxonomy" id="144512"/>
    <lineage>
        <taxon>Eukaryota</taxon>
        <taxon>Metazoa</taxon>
        <taxon>Ecdysozoa</taxon>
        <taxon>Nematoda</taxon>
        <taxon>Enoplea</taxon>
        <taxon>Dorylaimia</taxon>
        <taxon>Trichinellida</taxon>
        <taxon>Trichinellidae</taxon>
        <taxon>Trichinella</taxon>
    </lineage>
</organism>
<protein>
    <submittedName>
        <fullName evidence="1">Uncharacterized protein</fullName>
    </submittedName>
</protein>
<reference evidence="1 2" key="1">
    <citation type="submission" date="2015-01" db="EMBL/GenBank/DDBJ databases">
        <title>Evolution of Trichinella species and genotypes.</title>
        <authorList>
            <person name="Korhonen P.K."/>
            <person name="Edoardo P."/>
            <person name="Giuseppe L.R."/>
            <person name="Gasser R.B."/>
        </authorList>
    </citation>
    <scope>NUCLEOTIDE SEQUENCE [LARGE SCALE GENOMIC DNA]</scope>
    <source>
        <strain evidence="1">ISS417</strain>
    </source>
</reference>
<evidence type="ECO:0000313" key="2">
    <source>
        <dbReference type="Proteomes" id="UP000055048"/>
    </source>
</evidence>
<comment type="caution">
    <text evidence="1">The sequence shown here is derived from an EMBL/GenBank/DDBJ whole genome shotgun (WGS) entry which is preliminary data.</text>
</comment>
<dbReference type="Proteomes" id="UP000055048">
    <property type="component" value="Unassembled WGS sequence"/>
</dbReference>
<gene>
    <name evidence="1" type="ORF">T05_1601</name>
</gene>
<proteinExistence type="predicted"/>
<sequence>MEAALAGLHPSRLARWQIETADPFQFANQQFMSKTDQSVALAVAWCEKRFKRQVMEWHC</sequence>
<name>A0A0V0TSS1_9BILA</name>
<dbReference type="AlphaFoldDB" id="A0A0V0TSS1"/>
<keyword evidence="2" id="KW-1185">Reference proteome</keyword>